<dbReference type="Gene3D" id="1.10.8.930">
    <property type="entry name" value="Protein of unknown function DUF1465"/>
    <property type="match status" value="1"/>
</dbReference>
<dbReference type="EMBL" id="SACO01000005">
    <property type="protein sequence ID" value="RVU05470.1"/>
    <property type="molecule type" value="Genomic_DNA"/>
</dbReference>
<gene>
    <name evidence="1" type="ORF">EOE18_09235</name>
</gene>
<sequence length="153" mass="17238">MSHATTINPRIVEGLYCEALVLSDEVRGAFDLSGRIEQTGTDADAARIALSCEALRTTTRMMHAMAWLLNHRAYFMGELSEFQLRRYGRLAPDFPAGDAQRLALLPENLQNLVSHTENFYARLLRLDRSWREPAPGVHSALDQLRARLSQNVA</sequence>
<evidence type="ECO:0000313" key="2">
    <source>
        <dbReference type="Proteomes" id="UP000282837"/>
    </source>
</evidence>
<organism evidence="1 2">
    <name type="scientific">Novosphingobium umbonatum</name>
    <dbReference type="NCBI Taxonomy" id="1908524"/>
    <lineage>
        <taxon>Bacteria</taxon>
        <taxon>Pseudomonadati</taxon>
        <taxon>Pseudomonadota</taxon>
        <taxon>Alphaproteobacteria</taxon>
        <taxon>Sphingomonadales</taxon>
        <taxon>Sphingomonadaceae</taxon>
        <taxon>Novosphingobium</taxon>
    </lineage>
</organism>
<accession>A0A3S2Y9H8</accession>
<dbReference type="Proteomes" id="UP000282837">
    <property type="component" value="Unassembled WGS sequence"/>
</dbReference>
<dbReference type="InterPro" id="IPR038301">
    <property type="entry name" value="AraC-like_sf"/>
</dbReference>
<dbReference type="InterPro" id="IPR010848">
    <property type="entry name" value="DUF1465"/>
</dbReference>
<comment type="caution">
    <text evidence="1">The sequence shown here is derived from an EMBL/GenBank/DDBJ whole genome shotgun (WGS) entry which is preliminary data.</text>
</comment>
<name>A0A3S2Y9H8_9SPHN</name>
<dbReference type="AlphaFoldDB" id="A0A3S2Y9H8"/>
<dbReference type="Pfam" id="PF07323">
    <property type="entry name" value="DUF1465"/>
    <property type="match status" value="1"/>
</dbReference>
<proteinExistence type="predicted"/>
<evidence type="ECO:0000313" key="1">
    <source>
        <dbReference type="EMBL" id="RVU05470.1"/>
    </source>
</evidence>
<dbReference type="OrthoDB" id="9799531at2"/>
<keyword evidence="2" id="KW-1185">Reference proteome</keyword>
<protein>
    <submittedName>
        <fullName evidence="1">DUF1465 family protein</fullName>
    </submittedName>
</protein>
<reference evidence="1 2" key="1">
    <citation type="submission" date="2019-01" db="EMBL/GenBank/DDBJ databases">
        <authorList>
            <person name="Chen W.-M."/>
        </authorList>
    </citation>
    <scope>NUCLEOTIDE SEQUENCE [LARGE SCALE GENOMIC DNA]</scope>
    <source>
        <strain evidence="1 2">FSY-9</strain>
    </source>
</reference>
<dbReference type="RefSeq" id="WP_127708692.1">
    <property type="nucleotide sequence ID" value="NZ_SACO01000005.1"/>
</dbReference>